<name>A0A918RZC1_9GAMM</name>
<proteinExistence type="predicted"/>
<comment type="catalytic activity">
    <reaction evidence="3">
        <text>DNA(n) + a 2'-deoxyribonucleoside 5'-triphosphate = DNA(n+1) + diphosphate</text>
        <dbReference type="Rhea" id="RHEA:22508"/>
        <dbReference type="Rhea" id="RHEA-COMP:17339"/>
        <dbReference type="Rhea" id="RHEA-COMP:17340"/>
        <dbReference type="ChEBI" id="CHEBI:33019"/>
        <dbReference type="ChEBI" id="CHEBI:61560"/>
        <dbReference type="ChEBI" id="CHEBI:173112"/>
        <dbReference type="EC" id="2.7.7.7"/>
    </reaction>
</comment>
<dbReference type="EMBL" id="BMXA01000006">
    <property type="protein sequence ID" value="GHA16764.1"/>
    <property type="molecule type" value="Genomic_DNA"/>
</dbReference>
<evidence type="ECO:0000256" key="1">
    <source>
        <dbReference type="ARBA" id="ARBA00012417"/>
    </source>
</evidence>
<dbReference type="AlphaFoldDB" id="A0A918RZC1"/>
<reference evidence="4" key="1">
    <citation type="journal article" date="2014" name="Int. J. Syst. Evol. Microbiol.">
        <title>Complete genome sequence of Corynebacterium casei LMG S-19264T (=DSM 44701T), isolated from a smear-ripened cheese.</title>
        <authorList>
            <consortium name="US DOE Joint Genome Institute (JGI-PGF)"/>
            <person name="Walter F."/>
            <person name="Albersmeier A."/>
            <person name="Kalinowski J."/>
            <person name="Ruckert C."/>
        </authorList>
    </citation>
    <scope>NUCLEOTIDE SEQUENCE</scope>
    <source>
        <strain evidence="4">KCTC 12711</strain>
    </source>
</reference>
<evidence type="ECO:0000313" key="5">
    <source>
        <dbReference type="Proteomes" id="UP000614811"/>
    </source>
</evidence>
<keyword evidence="2" id="KW-0808">Transferase</keyword>
<keyword evidence="2" id="KW-0548">Nucleotidyltransferase</keyword>
<reference evidence="4" key="2">
    <citation type="submission" date="2020-09" db="EMBL/GenBank/DDBJ databases">
        <authorList>
            <person name="Sun Q."/>
            <person name="Kim S."/>
        </authorList>
    </citation>
    <scope>NUCLEOTIDE SEQUENCE</scope>
    <source>
        <strain evidence="4">KCTC 12711</strain>
    </source>
</reference>
<dbReference type="Gene3D" id="3.40.50.300">
    <property type="entry name" value="P-loop containing nucleotide triphosphate hydrolases"/>
    <property type="match status" value="1"/>
</dbReference>
<organism evidence="4 5">
    <name type="scientific">Arenicella chitinivorans</name>
    <dbReference type="NCBI Taxonomy" id="1329800"/>
    <lineage>
        <taxon>Bacteria</taxon>
        <taxon>Pseudomonadati</taxon>
        <taxon>Pseudomonadota</taxon>
        <taxon>Gammaproteobacteria</taxon>
        <taxon>Arenicellales</taxon>
        <taxon>Arenicellaceae</taxon>
        <taxon>Arenicella</taxon>
    </lineage>
</organism>
<evidence type="ECO:0000256" key="2">
    <source>
        <dbReference type="ARBA" id="ARBA00022932"/>
    </source>
</evidence>
<dbReference type="RefSeq" id="WP_189402327.1">
    <property type="nucleotide sequence ID" value="NZ_BMXA01000006.1"/>
</dbReference>
<accession>A0A918RZC1</accession>
<dbReference type="Pfam" id="PF13177">
    <property type="entry name" value="DNA_pol3_delta2"/>
    <property type="match status" value="1"/>
</dbReference>
<dbReference type="PANTHER" id="PTHR11669">
    <property type="entry name" value="REPLICATION FACTOR C / DNA POLYMERASE III GAMMA-TAU SUBUNIT"/>
    <property type="match status" value="1"/>
</dbReference>
<dbReference type="EC" id="2.7.7.7" evidence="1"/>
<keyword evidence="2" id="KW-0239">DNA-directed DNA polymerase</keyword>
<dbReference type="Proteomes" id="UP000614811">
    <property type="component" value="Unassembled WGS sequence"/>
</dbReference>
<dbReference type="SUPFAM" id="SSF52540">
    <property type="entry name" value="P-loop containing nucleoside triphosphate hydrolases"/>
    <property type="match status" value="1"/>
</dbReference>
<dbReference type="GO" id="GO:0003887">
    <property type="term" value="F:DNA-directed DNA polymerase activity"/>
    <property type="evidence" value="ECO:0007669"/>
    <property type="project" value="UniProtKB-KW"/>
</dbReference>
<evidence type="ECO:0000256" key="3">
    <source>
        <dbReference type="ARBA" id="ARBA00049244"/>
    </source>
</evidence>
<dbReference type="GO" id="GO:0009360">
    <property type="term" value="C:DNA polymerase III complex"/>
    <property type="evidence" value="ECO:0007669"/>
    <property type="project" value="TreeGrafter"/>
</dbReference>
<comment type="caution">
    <text evidence="4">The sequence shown here is derived from an EMBL/GenBank/DDBJ whole genome shotgun (WGS) entry which is preliminary data.</text>
</comment>
<dbReference type="InterPro" id="IPR027417">
    <property type="entry name" value="P-loop_NTPase"/>
</dbReference>
<dbReference type="InterPro" id="IPR050238">
    <property type="entry name" value="DNA_Rep/Repair_Clamp_Loader"/>
</dbReference>
<evidence type="ECO:0000313" key="4">
    <source>
        <dbReference type="EMBL" id="GHA16764.1"/>
    </source>
</evidence>
<gene>
    <name evidence="4" type="ORF">GCM10008090_27960</name>
</gene>
<keyword evidence="5" id="KW-1185">Reference proteome</keyword>
<dbReference type="PANTHER" id="PTHR11669:SF8">
    <property type="entry name" value="DNA POLYMERASE III SUBUNIT DELTA"/>
    <property type="match status" value="1"/>
</dbReference>
<sequence length="341" mass="37973">MSKFSPTIHPWNQDVWQNLTMEPERTNHALLFNGNSGLGKRDLALALAHFVLTDTHSQSESLFAAASHPDLHVIMPEIEVQAGLLGSYANRYLEVHSGKPKRAITIEQVRRLSAALTTHPHISSHRVILILFAETMNRNASNALLKSLEEPPANTLFVVVTDEVSKLVSTIRSRCSLVNFYPPEASAAKAWLAHQRVIPDAEIDTYLAMANNHPLAALDLFSGDYLTALKAVFSEVNSLWMRRAEVTAVAKSWQQLGSLPALEILQKLTTDLLRTKLTDQPATVFFPVQMSWISSSSAKLDKQRLLDLVDELNNAKRLLATTVDELLVLETVAHKFYRLPA</sequence>
<protein>
    <recommendedName>
        <fullName evidence="1">DNA-directed DNA polymerase</fullName>
        <ecNumber evidence="1">2.7.7.7</ecNumber>
    </recommendedName>
</protein>
<dbReference type="GO" id="GO:0006261">
    <property type="term" value="P:DNA-templated DNA replication"/>
    <property type="evidence" value="ECO:0007669"/>
    <property type="project" value="TreeGrafter"/>
</dbReference>